<reference evidence="2" key="1">
    <citation type="submission" date="2021-02" db="EMBL/GenBank/DDBJ databases">
        <authorList>
            <person name="Nowell W R."/>
        </authorList>
    </citation>
    <scope>NUCLEOTIDE SEQUENCE</scope>
</reference>
<comment type="caution">
    <text evidence="2">The sequence shown here is derived from an EMBL/GenBank/DDBJ whole genome shotgun (WGS) entry which is preliminary data.</text>
</comment>
<sequence>YYNLPSQSLTCSNIFNGPLFNSIQNIPLREELIQKCKDVAEQGRNNLFNIYFRSAEDQREEYKKKHEINVKKMNESQYTLNQNEKLSSILIQLINERCNKIGERIQCIYKFNQNNVKIIYLLMMDVNNMDRQDNVAISIQEPLKEKKCHGNRRNQRFRRKCRAEKMNPAKIKKLVKKRNRFYNKNKKKKSNEESTKLKGGLAPAGKNYQTQSILQTTTSFNKRKRDISSQQISSKITNQTIIPKSTSSISILQSSSKKMKNISAIMNDDTIINENNNDINKHINYRQPMYLTRSSSILCQILNKALNYSLKKEDEKEFIFQRLQLLDQQYCLEMDRQLWQSYLDIGIQQNFWPVNLF</sequence>
<protein>
    <submittedName>
        <fullName evidence="2">Uncharacterized protein</fullName>
    </submittedName>
</protein>
<evidence type="ECO:0000256" key="1">
    <source>
        <dbReference type="SAM" id="MobiDB-lite"/>
    </source>
</evidence>
<name>A0A8S3HDI6_9BILA</name>
<feature type="compositionally biased region" description="Basic residues" evidence="1">
    <location>
        <begin position="180"/>
        <end position="189"/>
    </location>
</feature>
<dbReference type="Proteomes" id="UP000681720">
    <property type="component" value="Unassembled WGS sequence"/>
</dbReference>
<organism evidence="2 3">
    <name type="scientific">Rotaria magnacalcarata</name>
    <dbReference type="NCBI Taxonomy" id="392030"/>
    <lineage>
        <taxon>Eukaryota</taxon>
        <taxon>Metazoa</taxon>
        <taxon>Spiralia</taxon>
        <taxon>Gnathifera</taxon>
        <taxon>Rotifera</taxon>
        <taxon>Eurotatoria</taxon>
        <taxon>Bdelloidea</taxon>
        <taxon>Philodinida</taxon>
        <taxon>Philodinidae</taxon>
        <taxon>Rotaria</taxon>
    </lineage>
</organism>
<dbReference type="AlphaFoldDB" id="A0A8S3HDI6"/>
<feature type="non-terminal residue" evidence="2">
    <location>
        <position position="1"/>
    </location>
</feature>
<evidence type="ECO:0000313" key="2">
    <source>
        <dbReference type="EMBL" id="CAF5177972.1"/>
    </source>
</evidence>
<gene>
    <name evidence="2" type="ORF">GIL414_LOCUS68331</name>
</gene>
<proteinExistence type="predicted"/>
<dbReference type="EMBL" id="CAJOBJ010327775">
    <property type="protein sequence ID" value="CAF5177972.1"/>
    <property type="molecule type" value="Genomic_DNA"/>
</dbReference>
<evidence type="ECO:0000313" key="3">
    <source>
        <dbReference type="Proteomes" id="UP000681720"/>
    </source>
</evidence>
<feature type="region of interest" description="Disordered" evidence="1">
    <location>
        <begin position="180"/>
        <end position="202"/>
    </location>
</feature>
<accession>A0A8S3HDI6</accession>
<feature type="non-terminal residue" evidence="2">
    <location>
        <position position="357"/>
    </location>
</feature>